<evidence type="ECO:0000313" key="1">
    <source>
        <dbReference type="EMBL" id="KDO18243.1"/>
    </source>
</evidence>
<organism evidence="1 2">
    <name type="scientific">Saprolegnia parasitica (strain CBS 223.65)</name>
    <dbReference type="NCBI Taxonomy" id="695850"/>
    <lineage>
        <taxon>Eukaryota</taxon>
        <taxon>Sar</taxon>
        <taxon>Stramenopiles</taxon>
        <taxon>Oomycota</taxon>
        <taxon>Saprolegniomycetes</taxon>
        <taxon>Saprolegniales</taxon>
        <taxon>Saprolegniaceae</taxon>
        <taxon>Saprolegnia</taxon>
    </lineage>
</organism>
<dbReference type="VEuPathDB" id="FungiDB:SPRG_16327"/>
<dbReference type="EMBL" id="KK583470">
    <property type="protein sequence ID" value="KDO18243.1"/>
    <property type="molecule type" value="Genomic_DNA"/>
</dbReference>
<protein>
    <submittedName>
        <fullName evidence="1">Uncharacterized protein</fullName>
    </submittedName>
</protein>
<reference evidence="1 2" key="1">
    <citation type="journal article" date="2013" name="PLoS Genet.">
        <title>Distinctive expansion of potential virulence genes in the genome of the oomycete fish pathogen Saprolegnia parasitica.</title>
        <authorList>
            <person name="Jiang R.H."/>
            <person name="de Bruijn I."/>
            <person name="Haas B.J."/>
            <person name="Belmonte R."/>
            <person name="Lobach L."/>
            <person name="Christie J."/>
            <person name="van den Ackerveken G."/>
            <person name="Bottin A."/>
            <person name="Bulone V."/>
            <person name="Diaz-Moreno S.M."/>
            <person name="Dumas B."/>
            <person name="Fan L."/>
            <person name="Gaulin E."/>
            <person name="Govers F."/>
            <person name="Grenville-Briggs L.J."/>
            <person name="Horner N.R."/>
            <person name="Levin J.Z."/>
            <person name="Mammella M."/>
            <person name="Meijer H.J."/>
            <person name="Morris P."/>
            <person name="Nusbaum C."/>
            <person name="Oome S."/>
            <person name="Phillips A.J."/>
            <person name="van Rooyen D."/>
            <person name="Rzeszutek E."/>
            <person name="Saraiva M."/>
            <person name="Secombes C.J."/>
            <person name="Seidl M.F."/>
            <person name="Snel B."/>
            <person name="Stassen J.H."/>
            <person name="Sykes S."/>
            <person name="Tripathy S."/>
            <person name="van den Berg H."/>
            <person name="Vega-Arreguin J.C."/>
            <person name="Wawra S."/>
            <person name="Young S.K."/>
            <person name="Zeng Q."/>
            <person name="Dieguez-Uribeondo J."/>
            <person name="Russ C."/>
            <person name="Tyler B.M."/>
            <person name="van West P."/>
        </authorList>
    </citation>
    <scope>NUCLEOTIDE SEQUENCE [LARGE SCALE GENOMIC DNA]</scope>
    <source>
        <strain evidence="1 2">CBS 223.65</strain>
    </source>
</reference>
<gene>
    <name evidence="1" type="ORF">SPRG_16327</name>
</gene>
<name>A0A067BJB4_SAPPC</name>
<dbReference type="GeneID" id="24137963"/>
<accession>A0A067BJB4</accession>
<dbReference type="AlphaFoldDB" id="A0A067BJB4"/>
<keyword evidence="2" id="KW-1185">Reference proteome</keyword>
<feature type="non-terminal residue" evidence="1">
    <location>
        <position position="69"/>
    </location>
</feature>
<proteinExistence type="predicted"/>
<dbReference type="KEGG" id="spar:SPRG_16327"/>
<sequence length="69" mass="7257">MGKNEPTPAAAPLAVPVPSKALDGAIAPPSSASSNDDLSYIVDMEVKESKLFLATWTTRQIALTTQTLE</sequence>
<dbReference type="RefSeq" id="XP_012211049.1">
    <property type="nucleotide sequence ID" value="XM_012355659.1"/>
</dbReference>
<dbReference type="Proteomes" id="UP000030745">
    <property type="component" value="Unassembled WGS sequence"/>
</dbReference>
<evidence type="ECO:0000313" key="2">
    <source>
        <dbReference type="Proteomes" id="UP000030745"/>
    </source>
</evidence>